<organism evidence="2 3">
    <name type="scientific">Vagococcus teuberi</name>
    <dbReference type="NCBI Taxonomy" id="519472"/>
    <lineage>
        <taxon>Bacteria</taxon>
        <taxon>Bacillati</taxon>
        <taxon>Bacillota</taxon>
        <taxon>Bacilli</taxon>
        <taxon>Lactobacillales</taxon>
        <taxon>Enterococcaceae</taxon>
        <taxon>Vagococcus</taxon>
    </lineage>
</organism>
<dbReference type="AlphaFoldDB" id="A0A1J0A5P9"/>
<protein>
    <submittedName>
        <fullName evidence="2">Uncharacterized protein</fullName>
    </submittedName>
</protein>
<keyword evidence="3" id="KW-1185">Reference proteome</keyword>
<dbReference type="Proteomes" id="UP000191200">
    <property type="component" value="Chromosome"/>
</dbReference>
<dbReference type="KEGG" id="vte:BHY08_05115"/>
<sequence>MKDKRDIVIVILVVIIFAGGGYFLGTQNREKSDTTKERSPFSSTLNSSILSSIKETAVSTNVSSITYESQHSEDSMSQKDIALNKMISLQGKWAVPATDSFLMIHEDSSWSATTAGLSEPRQLDVKIDSYNAMSDTLYITIGGEAAQIHVITNEKMIIDYNDGTSPREYHLVN</sequence>
<accession>A0A1J0A5P9</accession>
<keyword evidence="1" id="KW-1133">Transmembrane helix</keyword>
<dbReference type="OrthoDB" id="2200241at2"/>
<proteinExistence type="predicted"/>
<evidence type="ECO:0000256" key="1">
    <source>
        <dbReference type="SAM" id="Phobius"/>
    </source>
</evidence>
<name>A0A1J0A5P9_9ENTE</name>
<dbReference type="RefSeq" id="WP_071456851.1">
    <property type="nucleotide sequence ID" value="NZ_CP017267.1"/>
</dbReference>
<evidence type="ECO:0000313" key="2">
    <source>
        <dbReference type="EMBL" id="APB31261.1"/>
    </source>
</evidence>
<feature type="transmembrane region" description="Helical" evidence="1">
    <location>
        <begin position="7"/>
        <end position="25"/>
    </location>
</feature>
<gene>
    <name evidence="2" type="ORF">BHY08_05115</name>
</gene>
<evidence type="ECO:0000313" key="3">
    <source>
        <dbReference type="Proteomes" id="UP000191200"/>
    </source>
</evidence>
<reference evidence="2 3" key="1">
    <citation type="submission" date="2016-09" db="EMBL/GenBank/DDBJ databases">
        <title>Vagococcus teuberi sp. nov., isolated from the Malian artisanal sour milk fene.</title>
        <authorList>
            <person name="Wullschleger S."/>
            <person name="Seifert C."/>
            <person name="Baumgartner S."/>
            <person name="Lacroix C."/>
            <person name="Bonfoh B."/>
            <person name="Stevens M.J."/>
            <person name="Meile L."/>
        </authorList>
    </citation>
    <scope>NUCLEOTIDE SEQUENCE [LARGE SCALE GENOMIC DNA]</scope>
    <source>
        <strain evidence="2 3">DSM 21459</strain>
    </source>
</reference>
<keyword evidence="1" id="KW-0812">Transmembrane</keyword>
<dbReference type="EMBL" id="CP017267">
    <property type="protein sequence ID" value="APB31261.1"/>
    <property type="molecule type" value="Genomic_DNA"/>
</dbReference>
<keyword evidence="1" id="KW-0472">Membrane</keyword>